<keyword evidence="8" id="KW-1185">Reference proteome</keyword>
<dbReference type="InterPro" id="IPR012337">
    <property type="entry name" value="RNaseH-like_sf"/>
</dbReference>
<gene>
    <name evidence="7" type="ORF">ACFQ5D_18030</name>
</gene>
<dbReference type="RefSeq" id="WP_229526902.1">
    <property type="nucleotide sequence ID" value="NZ_JAFFQR010000112.1"/>
</dbReference>
<comment type="caution">
    <text evidence="7">The sequence shown here is derived from an EMBL/GenBank/DDBJ whole genome shotgun (WGS) entry which is preliminary data.</text>
</comment>
<dbReference type="Proteomes" id="UP001597340">
    <property type="component" value="Unassembled WGS sequence"/>
</dbReference>
<organism evidence="7 8">
    <name type="scientific">Paenibacillus farraposensis</name>
    <dbReference type="NCBI Taxonomy" id="2807095"/>
    <lineage>
        <taxon>Bacteria</taxon>
        <taxon>Bacillati</taxon>
        <taxon>Bacillota</taxon>
        <taxon>Bacilli</taxon>
        <taxon>Bacillales</taxon>
        <taxon>Paenibacillaceae</taxon>
        <taxon>Paenibacillus</taxon>
    </lineage>
</organism>
<evidence type="ECO:0000256" key="2">
    <source>
        <dbReference type="ARBA" id="ARBA00022763"/>
    </source>
</evidence>
<keyword evidence="3" id="KW-0460">Magnesium</keyword>
<evidence type="ECO:0000313" key="8">
    <source>
        <dbReference type="Proteomes" id="UP001597340"/>
    </source>
</evidence>
<evidence type="ECO:0000313" key="7">
    <source>
        <dbReference type="EMBL" id="MFD1463247.1"/>
    </source>
</evidence>
<keyword evidence="4" id="KW-0238">DNA-binding</keyword>
<accession>A0ABW4DF31</accession>
<protein>
    <submittedName>
        <fullName evidence="7">Crossover junction endodeoxyribonuclease RuvC</fullName>
    </submittedName>
</protein>
<sequence>MTRYVGIDPSTKTGVCILDADGNVLDALEVTATGKDPERMSDIITDVCENVDYGDVVVIEGFGFASQSGFLLGGIGWGIRLNLYERNIKYQEAAPSALKKFASGKGNTKKDELAVEIFKRWGFQHGSDNVRDAFVLAQIARSLRGNTNTAKFQDEVIQAILKPPVKKKKKA</sequence>
<keyword evidence="5" id="KW-0233">DNA recombination</keyword>
<reference evidence="8" key="1">
    <citation type="journal article" date="2019" name="Int. J. Syst. Evol. Microbiol.">
        <title>The Global Catalogue of Microorganisms (GCM) 10K type strain sequencing project: providing services to taxonomists for standard genome sequencing and annotation.</title>
        <authorList>
            <consortium name="The Broad Institute Genomics Platform"/>
            <consortium name="The Broad Institute Genome Sequencing Center for Infectious Disease"/>
            <person name="Wu L."/>
            <person name="Ma J."/>
        </authorList>
    </citation>
    <scope>NUCLEOTIDE SEQUENCE [LARGE SCALE GENOMIC DNA]</scope>
    <source>
        <strain evidence="8">CCM 9147</strain>
    </source>
</reference>
<dbReference type="Gene3D" id="3.30.420.10">
    <property type="entry name" value="Ribonuclease H-like superfamily/Ribonuclease H"/>
    <property type="match status" value="1"/>
</dbReference>
<dbReference type="InterPro" id="IPR002176">
    <property type="entry name" value="X-over_junc_endoDNase_RuvC"/>
</dbReference>
<keyword evidence="6" id="KW-0234">DNA repair</keyword>
<proteinExistence type="inferred from homology"/>
<evidence type="ECO:0000256" key="6">
    <source>
        <dbReference type="ARBA" id="ARBA00023204"/>
    </source>
</evidence>
<dbReference type="InterPro" id="IPR036397">
    <property type="entry name" value="RNaseH_sf"/>
</dbReference>
<evidence type="ECO:0000256" key="1">
    <source>
        <dbReference type="ARBA" id="ARBA00009518"/>
    </source>
</evidence>
<evidence type="ECO:0000256" key="5">
    <source>
        <dbReference type="ARBA" id="ARBA00023172"/>
    </source>
</evidence>
<evidence type="ECO:0000256" key="4">
    <source>
        <dbReference type="ARBA" id="ARBA00023125"/>
    </source>
</evidence>
<dbReference type="Pfam" id="PF02075">
    <property type="entry name" value="RuvC"/>
    <property type="match status" value="1"/>
</dbReference>
<dbReference type="SUPFAM" id="SSF53098">
    <property type="entry name" value="Ribonuclease H-like"/>
    <property type="match status" value="1"/>
</dbReference>
<name>A0ABW4DF31_9BACL</name>
<evidence type="ECO:0000256" key="3">
    <source>
        <dbReference type="ARBA" id="ARBA00022842"/>
    </source>
</evidence>
<comment type="similarity">
    <text evidence="1">Belongs to the RuvC family.</text>
</comment>
<dbReference type="EMBL" id="JBHTNZ010000029">
    <property type="protein sequence ID" value="MFD1463247.1"/>
    <property type="molecule type" value="Genomic_DNA"/>
</dbReference>
<keyword evidence="2" id="KW-0227">DNA damage</keyword>